<reference evidence="1" key="1">
    <citation type="submission" date="2014-11" db="EMBL/GenBank/DDBJ databases">
        <authorList>
            <person name="Amaro Gonzalez C."/>
        </authorList>
    </citation>
    <scope>NUCLEOTIDE SEQUENCE</scope>
</reference>
<proteinExistence type="predicted"/>
<evidence type="ECO:0000313" key="1">
    <source>
        <dbReference type="EMBL" id="JAH91364.1"/>
    </source>
</evidence>
<organism evidence="1">
    <name type="scientific">Anguilla anguilla</name>
    <name type="common">European freshwater eel</name>
    <name type="synonym">Muraena anguilla</name>
    <dbReference type="NCBI Taxonomy" id="7936"/>
    <lineage>
        <taxon>Eukaryota</taxon>
        <taxon>Metazoa</taxon>
        <taxon>Chordata</taxon>
        <taxon>Craniata</taxon>
        <taxon>Vertebrata</taxon>
        <taxon>Euteleostomi</taxon>
        <taxon>Actinopterygii</taxon>
        <taxon>Neopterygii</taxon>
        <taxon>Teleostei</taxon>
        <taxon>Anguilliformes</taxon>
        <taxon>Anguillidae</taxon>
        <taxon>Anguilla</taxon>
    </lineage>
</organism>
<name>A0A0E9WLU3_ANGAN</name>
<accession>A0A0E9WLU3</accession>
<dbReference type="AlphaFoldDB" id="A0A0E9WLU3"/>
<dbReference type="EMBL" id="GBXM01017213">
    <property type="protein sequence ID" value="JAH91364.1"/>
    <property type="molecule type" value="Transcribed_RNA"/>
</dbReference>
<sequence length="52" mass="6030">MDANTLKTQLTICTLNIIHRFIPNRMCCTTEPKQQNCVTVPIILHLTVYKRT</sequence>
<reference evidence="1" key="2">
    <citation type="journal article" date="2015" name="Fish Shellfish Immunol.">
        <title>Early steps in the European eel (Anguilla anguilla)-Vibrio vulnificus interaction in the gills: Role of the RtxA13 toxin.</title>
        <authorList>
            <person name="Callol A."/>
            <person name="Pajuelo D."/>
            <person name="Ebbesson L."/>
            <person name="Teles M."/>
            <person name="MacKenzie S."/>
            <person name="Amaro C."/>
        </authorList>
    </citation>
    <scope>NUCLEOTIDE SEQUENCE</scope>
</reference>
<protein>
    <submittedName>
        <fullName evidence="1">Uncharacterized protein</fullName>
    </submittedName>
</protein>